<evidence type="ECO:0000313" key="1">
    <source>
        <dbReference type="EMBL" id="KAF3552829.1"/>
    </source>
</evidence>
<dbReference type="AlphaFoldDB" id="A0A8S9QR50"/>
<comment type="caution">
    <text evidence="1">The sequence shown here is derived from an EMBL/GenBank/DDBJ whole genome shotgun (WGS) entry which is preliminary data.</text>
</comment>
<proteinExistence type="predicted"/>
<accession>A0A8S9QR50</accession>
<sequence length="134" mass="15194">MLTPLVDERCISKSLLSPYVLLLSEKSKNSLQDPLGNRCHHLSYQVSLLLILGFSRSLIPTDQSLLWCKNLVETLLDLSVVGRRRSMLSGVCRSMLWVVDTIKLHLEVTFILFLGSTDSIKHLIDLILGVDLWF</sequence>
<protein>
    <submittedName>
        <fullName evidence="1">Uncharacterized protein</fullName>
    </submittedName>
</protein>
<organism evidence="1 2">
    <name type="scientific">Brassica cretica</name>
    <name type="common">Mustard</name>
    <dbReference type="NCBI Taxonomy" id="69181"/>
    <lineage>
        <taxon>Eukaryota</taxon>
        <taxon>Viridiplantae</taxon>
        <taxon>Streptophyta</taxon>
        <taxon>Embryophyta</taxon>
        <taxon>Tracheophyta</taxon>
        <taxon>Spermatophyta</taxon>
        <taxon>Magnoliopsida</taxon>
        <taxon>eudicotyledons</taxon>
        <taxon>Gunneridae</taxon>
        <taxon>Pentapetalae</taxon>
        <taxon>rosids</taxon>
        <taxon>malvids</taxon>
        <taxon>Brassicales</taxon>
        <taxon>Brassicaceae</taxon>
        <taxon>Brassiceae</taxon>
        <taxon>Brassica</taxon>
    </lineage>
</organism>
<evidence type="ECO:0000313" key="2">
    <source>
        <dbReference type="Proteomes" id="UP000712600"/>
    </source>
</evidence>
<reference evidence="1" key="1">
    <citation type="submission" date="2019-12" db="EMBL/GenBank/DDBJ databases">
        <title>Genome sequencing and annotation of Brassica cretica.</title>
        <authorList>
            <person name="Studholme D.J."/>
            <person name="Sarris P."/>
        </authorList>
    </citation>
    <scope>NUCLEOTIDE SEQUENCE</scope>
    <source>
        <strain evidence="1">PFS-109/04</strain>
        <tissue evidence="1">Leaf</tissue>
    </source>
</reference>
<name>A0A8S9QR50_BRACR</name>
<gene>
    <name evidence="1" type="ORF">F2Q69_00013630</name>
</gene>
<dbReference type="Proteomes" id="UP000712600">
    <property type="component" value="Unassembled WGS sequence"/>
</dbReference>
<dbReference type="EMBL" id="QGKX02000996">
    <property type="protein sequence ID" value="KAF3552829.1"/>
    <property type="molecule type" value="Genomic_DNA"/>
</dbReference>